<sequence length="344" mass="36214">MTDTRSAPPSYASPRPRVLVAMAPDVRQLALPDDVMARLRTLADVMEVDADELTAPHTGPLLAEAEILLSGWGCPAIDEHVLSAAPRLRAVVHAAGSVKHHLTPAVWERGLTVSSAAGANAVPVADYTLSMVQLAAKRVFRQASAYGKPGTLWQALNPDFGLHGRTVGVVGASRIGRLVLERLRAQPVRVLVADPYLDPAGAQALGAELRDLDKLLGASDIVTLHAPLLPETTGLLDERRLGLLRDGAILINTARGALVDTDALVPHCVSGRIDAVLDVTEPEPLPAGHPLIGLPNVLITPHVAGAMGTEVECLGAFAVDEIERFVQGRPLLGAVSAEDLSRIA</sequence>
<gene>
    <name evidence="1" type="ORF">WKI58_36085</name>
</gene>
<dbReference type="Proteomes" id="UP001375539">
    <property type="component" value="Unassembled WGS sequence"/>
</dbReference>
<proteinExistence type="predicted"/>
<name>A0ACC6QUD8_9ACTN</name>
<evidence type="ECO:0000313" key="2">
    <source>
        <dbReference type="Proteomes" id="UP001375539"/>
    </source>
</evidence>
<reference evidence="1" key="1">
    <citation type="submission" date="2024-03" db="EMBL/GenBank/DDBJ databases">
        <title>Novel Streptomyces species of biotechnological and ecological value are a feature of Machair soil.</title>
        <authorList>
            <person name="Prole J.R."/>
            <person name="Goodfellow M."/>
            <person name="Allenby N."/>
            <person name="Ward A.C."/>
        </authorList>
    </citation>
    <scope>NUCLEOTIDE SEQUENCE</scope>
    <source>
        <strain evidence="1">MS1.AVA.4</strain>
    </source>
</reference>
<evidence type="ECO:0000313" key="1">
    <source>
        <dbReference type="EMBL" id="MEJ8661865.1"/>
    </source>
</evidence>
<protein>
    <submittedName>
        <fullName evidence="1">Hydroxyacid dehydrogenase</fullName>
    </submittedName>
</protein>
<organism evidence="1 2">
    <name type="scientific">Streptomyces pratisoli</name>
    <dbReference type="NCBI Taxonomy" id="3139917"/>
    <lineage>
        <taxon>Bacteria</taxon>
        <taxon>Bacillati</taxon>
        <taxon>Actinomycetota</taxon>
        <taxon>Actinomycetes</taxon>
        <taxon>Kitasatosporales</taxon>
        <taxon>Streptomycetaceae</taxon>
        <taxon>Streptomyces</taxon>
    </lineage>
</organism>
<keyword evidence="2" id="KW-1185">Reference proteome</keyword>
<comment type="caution">
    <text evidence="1">The sequence shown here is derived from an EMBL/GenBank/DDBJ whole genome shotgun (WGS) entry which is preliminary data.</text>
</comment>
<accession>A0ACC6QUD8</accession>
<dbReference type="EMBL" id="JBBKAI010000002">
    <property type="protein sequence ID" value="MEJ8661865.1"/>
    <property type="molecule type" value="Genomic_DNA"/>
</dbReference>